<gene>
    <name evidence="3" type="ORF">MW046_00015</name>
</gene>
<dbReference type="EMBL" id="CP096019">
    <property type="protein sequence ID" value="UPM42856.1"/>
    <property type="molecule type" value="Genomic_DNA"/>
</dbReference>
<dbReference type="InterPro" id="IPR001608">
    <property type="entry name" value="Ala_racemase_N"/>
</dbReference>
<dbReference type="RefSeq" id="WP_247993527.1">
    <property type="nucleotide sequence ID" value="NZ_CP096019.1"/>
</dbReference>
<name>A0A8U0A1W6_9EURY</name>
<keyword evidence="4" id="KW-1185">Reference proteome</keyword>
<dbReference type="KEGG" id="haad:MW046_00015"/>
<organism evidence="3 4">
    <name type="scientific">Halocatena salina</name>
    <dbReference type="NCBI Taxonomy" id="2934340"/>
    <lineage>
        <taxon>Archaea</taxon>
        <taxon>Methanobacteriati</taxon>
        <taxon>Methanobacteriota</taxon>
        <taxon>Stenosarchaea group</taxon>
        <taxon>Halobacteria</taxon>
        <taxon>Halobacteriales</taxon>
        <taxon>Natronomonadaceae</taxon>
        <taxon>Halocatena</taxon>
    </lineage>
</organism>
<feature type="domain" description="Alanine racemase N-terminal" evidence="2">
    <location>
        <begin position="24"/>
        <end position="267"/>
    </location>
</feature>
<dbReference type="Pfam" id="PF01168">
    <property type="entry name" value="Ala_racemase_N"/>
    <property type="match status" value="1"/>
</dbReference>
<protein>
    <submittedName>
        <fullName evidence="3">Amino acid deaminase/aldolase</fullName>
    </submittedName>
</protein>
<dbReference type="GeneID" id="71926384"/>
<dbReference type="GO" id="GO:0036088">
    <property type="term" value="P:D-serine catabolic process"/>
    <property type="evidence" value="ECO:0007669"/>
    <property type="project" value="TreeGrafter"/>
</dbReference>
<evidence type="ECO:0000259" key="2">
    <source>
        <dbReference type="Pfam" id="PF01168"/>
    </source>
</evidence>
<dbReference type="AlphaFoldDB" id="A0A8U0A1W6"/>
<dbReference type="InterPro" id="IPR029066">
    <property type="entry name" value="PLP-binding_barrel"/>
</dbReference>
<sequence>MNTSTYDRYRSAVAGEALPLAYLDREALDTNIETTRQRAGELPIRVASKSIRCRAVLEYVLEQWGFRGIMCYTGREAVHLASHGFEDLLVAYPVWHAAEIEAVCEVIEEGSCVVLTVDCSEHVDRIAGIATEHGVEVPLCLDVDMSTTHLGIHFGVRRSGIQTPEAAIALAQSISDREGVTLSGVMGYEAQIAGLSDDDPSNDPVTNAVIRRLKRRSVPRLRERRASVVGALEREGYELAFVNGGGTGSLESTRDDATVTELTVGSGFYAPHQFDHYRGFQYEPAVGYAIEITRQPTDDVYTCRGGGYAGSGPPGDGTAPIPHLPSGASLLEREGAGEVQTPIRYDGSIDLSLGDPIFFRHAKAGEPCAHFERLCVVEDGEIAARHPTYRGDGTCFV</sequence>
<dbReference type="InterPro" id="IPR051466">
    <property type="entry name" value="D-amino_acid_metab_enzyme"/>
</dbReference>
<dbReference type="CDD" id="cd06813">
    <property type="entry name" value="PLPDE_III_DSD_D-TA_like_2"/>
    <property type="match status" value="1"/>
</dbReference>
<accession>A0A8U0A1W6</accession>
<dbReference type="GO" id="GO:0008721">
    <property type="term" value="F:D-serine ammonia-lyase activity"/>
    <property type="evidence" value="ECO:0007669"/>
    <property type="project" value="TreeGrafter"/>
</dbReference>
<evidence type="ECO:0000256" key="1">
    <source>
        <dbReference type="SAM" id="MobiDB-lite"/>
    </source>
</evidence>
<feature type="region of interest" description="Disordered" evidence="1">
    <location>
        <begin position="308"/>
        <end position="328"/>
    </location>
</feature>
<dbReference type="Proteomes" id="UP000831768">
    <property type="component" value="Chromosome"/>
</dbReference>
<dbReference type="PANTHER" id="PTHR28004:SF2">
    <property type="entry name" value="D-SERINE DEHYDRATASE"/>
    <property type="match status" value="1"/>
</dbReference>
<dbReference type="Gene3D" id="3.20.20.10">
    <property type="entry name" value="Alanine racemase"/>
    <property type="match status" value="1"/>
</dbReference>
<evidence type="ECO:0000313" key="4">
    <source>
        <dbReference type="Proteomes" id="UP000831768"/>
    </source>
</evidence>
<evidence type="ECO:0000313" key="3">
    <source>
        <dbReference type="EMBL" id="UPM42856.1"/>
    </source>
</evidence>
<proteinExistence type="predicted"/>
<dbReference type="PANTHER" id="PTHR28004">
    <property type="entry name" value="ZGC:162816-RELATED"/>
    <property type="match status" value="1"/>
</dbReference>
<dbReference type="SUPFAM" id="SSF51419">
    <property type="entry name" value="PLP-binding barrel"/>
    <property type="match status" value="1"/>
</dbReference>
<reference evidence="3" key="1">
    <citation type="submission" date="2022-04" db="EMBL/GenBank/DDBJ databases">
        <title>Halocatena sp. nov., isolated from a salt lake.</title>
        <authorList>
            <person name="Cui H.-L."/>
        </authorList>
    </citation>
    <scope>NUCLEOTIDE SEQUENCE</scope>
    <source>
        <strain evidence="3">AD-1</strain>
    </source>
</reference>